<dbReference type="GO" id="GO:0042802">
    <property type="term" value="F:identical protein binding"/>
    <property type="evidence" value="ECO:0007669"/>
    <property type="project" value="TreeGrafter"/>
</dbReference>
<dbReference type="RefSeq" id="WP_261625885.1">
    <property type="nucleotide sequence ID" value="NZ_CAMAPC010000003.1"/>
</dbReference>
<dbReference type="InterPro" id="IPR015422">
    <property type="entry name" value="PyrdxlP-dep_Trfase_small"/>
</dbReference>
<keyword evidence="3 6" id="KW-0808">Transferase</keyword>
<sequence length="430" mass="45978">MDNRTDTLPTSGDDFEHILQLCKQHLSKGRAKISDVFGTDLEVSSQGVWVNTSNGTKYLNAGGYGVFIHGARHPHVEQAVIKQIQTNPISSRILLEPTAAIAAQALINVAPKGLQHVHFAGSGAEATEAAIKLCRTLGRTRLITTKNGYHGKTMGALSVTANEVYQNPFRPLLDEVSCVGFGDLEALEEALKSGSKAAVIMEPIQGEGGVRIPPKGYLTAVKGLCEQYDALLILDEIQTGMGRLGKWWGADFEQVTPDIMLCGKGLSGGIVPVSAMVATAEVFKAFNRDPFIHTSTFSGAPIAMAAVKAAIEAIENDELIYKAEVLGQQIQEGLENIVAQYCPHLVKEIRGVALLIGVELYSPGLAGALIAELIERHLIVNYSLNAGAVLRFTPSAVMSQSDVVFLLEAFENACIALAEKYPSLNSVGVI</sequence>
<keyword evidence="7" id="KW-1185">Reference proteome</keyword>
<keyword evidence="4 5" id="KW-0663">Pyridoxal phosphate</keyword>
<dbReference type="PROSITE" id="PS00600">
    <property type="entry name" value="AA_TRANSFER_CLASS_3"/>
    <property type="match status" value="1"/>
</dbReference>
<evidence type="ECO:0000313" key="6">
    <source>
        <dbReference type="EMBL" id="CAH9052447.1"/>
    </source>
</evidence>
<dbReference type="EMBL" id="CAMAPC010000003">
    <property type="protein sequence ID" value="CAH9052447.1"/>
    <property type="molecule type" value="Genomic_DNA"/>
</dbReference>
<keyword evidence="2 6" id="KW-0032">Aminotransferase</keyword>
<dbReference type="Gene3D" id="3.90.1150.10">
    <property type="entry name" value="Aspartate Aminotransferase, domain 1"/>
    <property type="match status" value="1"/>
</dbReference>
<name>A0A9W4QTG8_9GAMM</name>
<comment type="cofactor">
    <cofactor evidence="1">
        <name>pyridoxal 5'-phosphate</name>
        <dbReference type="ChEBI" id="CHEBI:597326"/>
    </cofactor>
</comment>
<comment type="caution">
    <text evidence="6">The sequence shown here is derived from an EMBL/GenBank/DDBJ whole genome shotgun (WGS) entry which is preliminary data.</text>
</comment>
<gene>
    <name evidence="6" type="primary">patA</name>
    <name evidence="6" type="ORF">PSECIP111854_00972</name>
</gene>
<dbReference type="Gene3D" id="3.40.640.10">
    <property type="entry name" value="Type I PLP-dependent aspartate aminotransferase-like (Major domain)"/>
    <property type="match status" value="1"/>
</dbReference>
<organism evidence="6 7">
    <name type="scientific">Pseudoalteromonas holothuriae</name>
    <dbReference type="NCBI Taxonomy" id="2963714"/>
    <lineage>
        <taxon>Bacteria</taxon>
        <taxon>Pseudomonadati</taxon>
        <taxon>Pseudomonadota</taxon>
        <taxon>Gammaproteobacteria</taxon>
        <taxon>Alteromonadales</taxon>
        <taxon>Pseudoalteromonadaceae</taxon>
        <taxon>Pseudoalteromonas</taxon>
    </lineage>
</organism>
<proteinExistence type="inferred from homology"/>
<dbReference type="Proteomes" id="UP001152467">
    <property type="component" value="Unassembled WGS sequence"/>
</dbReference>
<dbReference type="Pfam" id="PF00202">
    <property type="entry name" value="Aminotran_3"/>
    <property type="match status" value="1"/>
</dbReference>
<dbReference type="InterPro" id="IPR050103">
    <property type="entry name" value="Class-III_PLP-dep_AT"/>
</dbReference>
<dbReference type="InterPro" id="IPR015421">
    <property type="entry name" value="PyrdxlP-dep_Trfase_major"/>
</dbReference>
<evidence type="ECO:0000256" key="2">
    <source>
        <dbReference type="ARBA" id="ARBA00022576"/>
    </source>
</evidence>
<evidence type="ECO:0000256" key="5">
    <source>
        <dbReference type="RuleBase" id="RU003560"/>
    </source>
</evidence>
<evidence type="ECO:0000256" key="1">
    <source>
        <dbReference type="ARBA" id="ARBA00001933"/>
    </source>
</evidence>
<dbReference type="EC" id="2.6.1.82" evidence="6"/>
<dbReference type="PANTHER" id="PTHR11986">
    <property type="entry name" value="AMINOTRANSFERASE CLASS III"/>
    <property type="match status" value="1"/>
</dbReference>
<dbReference type="FunFam" id="3.40.640.10:FF:000004">
    <property type="entry name" value="Acetylornithine aminotransferase"/>
    <property type="match status" value="1"/>
</dbReference>
<evidence type="ECO:0000313" key="7">
    <source>
        <dbReference type="Proteomes" id="UP001152467"/>
    </source>
</evidence>
<evidence type="ECO:0000256" key="4">
    <source>
        <dbReference type="ARBA" id="ARBA00022898"/>
    </source>
</evidence>
<dbReference type="InterPro" id="IPR005814">
    <property type="entry name" value="Aminotrans_3"/>
</dbReference>
<evidence type="ECO:0000256" key="3">
    <source>
        <dbReference type="ARBA" id="ARBA00022679"/>
    </source>
</evidence>
<dbReference type="GO" id="GO:0033094">
    <property type="term" value="F:putrescine--2-oxoglutarate transaminase activity"/>
    <property type="evidence" value="ECO:0007669"/>
    <property type="project" value="UniProtKB-EC"/>
</dbReference>
<dbReference type="InterPro" id="IPR015424">
    <property type="entry name" value="PyrdxlP-dep_Trfase"/>
</dbReference>
<reference evidence="6" key="1">
    <citation type="submission" date="2022-07" db="EMBL/GenBank/DDBJ databases">
        <authorList>
            <person name="Criscuolo A."/>
        </authorList>
    </citation>
    <scope>NUCLEOTIDE SEQUENCE</scope>
    <source>
        <strain evidence="6">CIP111854</strain>
    </source>
</reference>
<comment type="similarity">
    <text evidence="5">Belongs to the class-III pyridoxal-phosphate-dependent aminotransferase family.</text>
</comment>
<dbReference type="GO" id="GO:0030170">
    <property type="term" value="F:pyridoxal phosphate binding"/>
    <property type="evidence" value="ECO:0007669"/>
    <property type="project" value="InterPro"/>
</dbReference>
<dbReference type="PANTHER" id="PTHR11986:SF79">
    <property type="entry name" value="ACETYLORNITHINE AMINOTRANSFERASE, MITOCHONDRIAL"/>
    <property type="match status" value="1"/>
</dbReference>
<dbReference type="AlphaFoldDB" id="A0A9W4QTG8"/>
<dbReference type="SUPFAM" id="SSF53383">
    <property type="entry name" value="PLP-dependent transferases"/>
    <property type="match status" value="1"/>
</dbReference>
<dbReference type="InterPro" id="IPR049704">
    <property type="entry name" value="Aminotrans_3_PPA_site"/>
</dbReference>
<dbReference type="CDD" id="cd00610">
    <property type="entry name" value="OAT_like"/>
    <property type="match status" value="1"/>
</dbReference>
<accession>A0A9W4QTG8</accession>
<protein>
    <submittedName>
        <fullName evidence="6">Putrescine aminotransferase</fullName>
        <ecNumber evidence="6">2.6.1.82</ecNumber>
    </submittedName>
</protein>